<dbReference type="GeneID" id="16071820"/>
<dbReference type="InterPro" id="IPR019775">
    <property type="entry name" value="WD40_repeat_CS"/>
</dbReference>
<feature type="region of interest" description="Disordered" evidence="5">
    <location>
        <begin position="47"/>
        <end position="86"/>
    </location>
</feature>
<dbReference type="PANTHER" id="PTHR19848:SF8">
    <property type="entry name" value="F-BOX AND WD REPEAT DOMAIN CONTAINING 7"/>
    <property type="match status" value="1"/>
</dbReference>
<evidence type="ECO:0000256" key="2">
    <source>
        <dbReference type="ARBA" id="ARBA00022737"/>
    </source>
</evidence>
<dbReference type="PROSITE" id="PS50294">
    <property type="entry name" value="WD_REPEATS_REGION"/>
    <property type="match status" value="2"/>
</dbReference>
<dbReference type="Pfam" id="PF00400">
    <property type="entry name" value="WD40"/>
    <property type="match status" value="5"/>
</dbReference>
<dbReference type="InterPro" id="IPR001680">
    <property type="entry name" value="WD40_rpt"/>
</dbReference>
<dbReference type="SMART" id="SM00320">
    <property type="entry name" value="WD40"/>
    <property type="match status" value="6"/>
</dbReference>
<feature type="repeat" description="WD" evidence="3">
    <location>
        <begin position="276"/>
        <end position="317"/>
    </location>
</feature>
<dbReference type="OrthoDB" id="9984207at2759"/>
<feature type="repeat" description="WD" evidence="3">
    <location>
        <begin position="408"/>
        <end position="448"/>
    </location>
</feature>
<dbReference type="CDD" id="cd00200">
    <property type="entry name" value="WD40"/>
    <property type="match status" value="1"/>
</dbReference>
<keyword evidence="4" id="KW-0175">Coiled coil</keyword>
<dbReference type="KEGG" id="sre:PTSG_08234"/>
<dbReference type="eggNOG" id="KOG0300">
    <property type="taxonomic scope" value="Eukaryota"/>
</dbReference>
<protein>
    <submittedName>
        <fullName evidence="6">Uncharacterized protein</fullName>
    </submittedName>
</protein>
<dbReference type="AlphaFoldDB" id="F2UID8"/>
<dbReference type="SUPFAM" id="SSF50978">
    <property type="entry name" value="WD40 repeat-like"/>
    <property type="match status" value="1"/>
</dbReference>
<dbReference type="PROSITE" id="PS00678">
    <property type="entry name" value="WD_REPEATS_1"/>
    <property type="match status" value="1"/>
</dbReference>
<dbReference type="PRINTS" id="PR00320">
    <property type="entry name" value="GPROTEINBRPT"/>
</dbReference>
<feature type="region of interest" description="Disordered" evidence="5">
    <location>
        <begin position="449"/>
        <end position="543"/>
    </location>
</feature>
<dbReference type="PANTHER" id="PTHR19848">
    <property type="entry name" value="WD40 REPEAT PROTEIN"/>
    <property type="match status" value="1"/>
</dbReference>
<evidence type="ECO:0000256" key="5">
    <source>
        <dbReference type="SAM" id="MobiDB-lite"/>
    </source>
</evidence>
<evidence type="ECO:0000256" key="4">
    <source>
        <dbReference type="SAM" id="Coils"/>
    </source>
</evidence>
<dbReference type="Gene3D" id="2.130.10.10">
    <property type="entry name" value="YVTN repeat-like/Quinoprotein amine dehydrogenase"/>
    <property type="match status" value="3"/>
</dbReference>
<proteinExistence type="predicted"/>
<evidence type="ECO:0000313" key="6">
    <source>
        <dbReference type="EMBL" id="EGD76887.1"/>
    </source>
</evidence>
<feature type="coiled-coil region" evidence="4">
    <location>
        <begin position="8"/>
        <end position="42"/>
    </location>
</feature>
<keyword evidence="1 3" id="KW-0853">WD repeat</keyword>
<sequence>MSDSTTEGDRAMQLLRGLEKEILTLKEENAQLKEQLDLALRYIPMYPDSPDVGSDHPQTQPRPRAGSATEARLDDKQKGGRKVSKKLQKAYQASTNRIVSTFARHDPLVIEGTCTSTLHGHSDGVWSVCSSVIDGLDMAVSASADRTCRVWLVNSGACVVQYSGHRSSANTATLLDPGAQAAHFVGLSGGGDGAVHRWLVDRELANPRSIGMTVGVGDGQDTSQGVVLKQPDSTFVGHTAPISSLALCQDNQCVTASHDATGRLWDIPRGVSILKLPGHEQELTDVCCHPHRKFAITSSRDATFRMWDFRQSSIREVSVCQGHADAVNSTAIVSDHIVASTSEDSTLKMWDLRKMRSPLRVIRLNSPANKMAVSPTKHHLAVPTDGGSVKLYDVNTGARVGRMPKRRTGGHRRAACCVSWLSDDRLISASFDHTLMVWQLRAYERHDKLPRLGHRRQREAAATTTTTSTSPAPATTAAATTTAAMAVGSGSNGNGHSSGNASSHNNGVSSNAANSNNNSTNGNAASHGSGGPPDHASAATTTV</sequence>
<dbReference type="Proteomes" id="UP000007799">
    <property type="component" value="Unassembled WGS sequence"/>
</dbReference>
<dbReference type="InterPro" id="IPR020472">
    <property type="entry name" value="WD40_PAC1"/>
</dbReference>
<gene>
    <name evidence="6" type="ORF">PTSG_08234</name>
</gene>
<feature type="repeat" description="WD" evidence="3">
    <location>
        <begin position="235"/>
        <end position="275"/>
    </location>
</feature>
<keyword evidence="7" id="KW-1185">Reference proteome</keyword>
<dbReference type="RefSeq" id="XP_004991259.1">
    <property type="nucleotide sequence ID" value="XM_004991202.1"/>
</dbReference>
<dbReference type="FunCoup" id="F2UID8">
    <property type="interactions" value="1500"/>
</dbReference>
<dbReference type="PROSITE" id="PS50082">
    <property type="entry name" value="WD_REPEATS_2"/>
    <property type="match status" value="4"/>
</dbReference>
<organism evidence="7">
    <name type="scientific">Salpingoeca rosetta (strain ATCC 50818 / BSB-021)</name>
    <dbReference type="NCBI Taxonomy" id="946362"/>
    <lineage>
        <taxon>Eukaryota</taxon>
        <taxon>Choanoflagellata</taxon>
        <taxon>Craspedida</taxon>
        <taxon>Salpingoecidae</taxon>
        <taxon>Salpingoeca</taxon>
    </lineage>
</organism>
<evidence type="ECO:0000313" key="7">
    <source>
        <dbReference type="Proteomes" id="UP000007799"/>
    </source>
</evidence>
<dbReference type="InterPro" id="IPR036322">
    <property type="entry name" value="WD40_repeat_dom_sf"/>
</dbReference>
<dbReference type="STRING" id="946362.F2UID8"/>
<accession>F2UID8</accession>
<dbReference type="InterPro" id="IPR015943">
    <property type="entry name" value="WD40/YVTN_repeat-like_dom_sf"/>
</dbReference>
<reference evidence="6" key="1">
    <citation type="submission" date="2009-08" db="EMBL/GenBank/DDBJ databases">
        <title>Annotation of Salpingoeca rosetta.</title>
        <authorList>
            <consortium name="The Broad Institute Genome Sequencing Platform"/>
            <person name="Russ C."/>
            <person name="Cuomo C."/>
            <person name="Burger G."/>
            <person name="Gray M.W."/>
            <person name="Holland P.W.H."/>
            <person name="King N."/>
            <person name="Lang F.B.F."/>
            <person name="Roger A.J."/>
            <person name="Ruiz-Trillo I."/>
            <person name="Young S.K."/>
            <person name="Zeng Q."/>
            <person name="Gargeya S."/>
            <person name="Alvarado L."/>
            <person name="Berlin A."/>
            <person name="Chapman S.B."/>
            <person name="Chen Z."/>
            <person name="Freedman E."/>
            <person name="Gellesch M."/>
            <person name="Goldberg J."/>
            <person name="Griggs A."/>
            <person name="Gujja S."/>
            <person name="Heilman E."/>
            <person name="Heiman D."/>
            <person name="Howarth C."/>
            <person name="Mehta T."/>
            <person name="Neiman D."/>
            <person name="Pearson M."/>
            <person name="Roberts A."/>
            <person name="Saif S."/>
            <person name="Shea T."/>
            <person name="Shenoy N."/>
            <person name="Sisk P."/>
            <person name="Stolte C."/>
            <person name="Sykes S."/>
            <person name="White J."/>
            <person name="Yandava C."/>
            <person name="Haas B."/>
            <person name="Nusbaum C."/>
            <person name="Birren B."/>
        </authorList>
    </citation>
    <scope>NUCLEOTIDE SEQUENCE [LARGE SCALE GENOMIC DNA]</scope>
    <source>
        <strain evidence="6">ATCC 50818</strain>
    </source>
</reference>
<feature type="compositionally biased region" description="Low complexity" evidence="5">
    <location>
        <begin position="460"/>
        <end position="527"/>
    </location>
</feature>
<evidence type="ECO:0000256" key="3">
    <source>
        <dbReference type="PROSITE-ProRule" id="PRU00221"/>
    </source>
</evidence>
<feature type="repeat" description="WD" evidence="3">
    <location>
        <begin position="320"/>
        <end position="360"/>
    </location>
</feature>
<dbReference type="InParanoid" id="F2UID8"/>
<evidence type="ECO:0000256" key="1">
    <source>
        <dbReference type="ARBA" id="ARBA00022574"/>
    </source>
</evidence>
<name>F2UID8_SALR5</name>
<keyword evidence="2" id="KW-0677">Repeat</keyword>
<dbReference type="EMBL" id="GL832975">
    <property type="protein sequence ID" value="EGD76887.1"/>
    <property type="molecule type" value="Genomic_DNA"/>
</dbReference>